<feature type="compositionally biased region" description="Polar residues" evidence="1">
    <location>
        <begin position="1"/>
        <end position="12"/>
    </location>
</feature>
<evidence type="ECO:0000313" key="2">
    <source>
        <dbReference type="EMBL" id="MPC70865.1"/>
    </source>
</evidence>
<gene>
    <name evidence="2" type="ORF">E2C01_065126</name>
</gene>
<dbReference type="EMBL" id="VSRR010031863">
    <property type="protein sequence ID" value="MPC70865.1"/>
    <property type="molecule type" value="Genomic_DNA"/>
</dbReference>
<sequence length="136" mass="15684">MNETQETFASNVSQQSSRQLSRQYSTSSLNPSSKASSSSSSFLSFHSSRYTGFVASRVTPATEEPGYEMLSFYESRIRVYDGIKSAMRRVNTPPNCYLHFMGFVNENWVRFYYQGYHNHHNHSYCSHYASVYYATS</sequence>
<feature type="compositionally biased region" description="Low complexity" evidence="1">
    <location>
        <begin position="13"/>
        <end position="42"/>
    </location>
</feature>
<dbReference type="Proteomes" id="UP000324222">
    <property type="component" value="Unassembled WGS sequence"/>
</dbReference>
<dbReference type="AlphaFoldDB" id="A0A5B7HMM2"/>
<evidence type="ECO:0000256" key="1">
    <source>
        <dbReference type="SAM" id="MobiDB-lite"/>
    </source>
</evidence>
<keyword evidence="3" id="KW-1185">Reference proteome</keyword>
<evidence type="ECO:0000313" key="3">
    <source>
        <dbReference type="Proteomes" id="UP000324222"/>
    </source>
</evidence>
<name>A0A5B7HMM2_PORTR</name>
<reference evidence="2 3" key="1">
    <citation type="submission" date="2019-05" db="EMBL/GenBank/DDBJ databases">
        <title>Another draft genome of Portunus trituberculatus and its Hox gene families provides insights of decapod evolution.</title>
        <authorList>
            <person name="Jeong J.-H."/>
            <person name="Song I."/>
            <person name="Kim S."/>
            <person name="Choi T."/>
            <person name="Kim D."/>
            <person name="Ryu S."/>
            <person name="Kim W."/>
        </authorList>
    </citation>
    <scope>NUCLEOTIDE SEQUENCE [LARGE SCALE GENOMIC DNA]</scope>
    <source>
        <tissue evidence="2">Muscle</tissue>
    </source>
</reference>
<organism evidence="2 3">
    <name type="scientific">Portunus trituberculatus</name>
    <name type="common">Swimming crab</name>
    <name type="synonym">Neptunus trituberculatus</name>
    <dbReference type="NCBI Taxonomy" id="210409"/>
    <lineage>
        <taxon>Eukaryota</taxon>
        <taxon>Metazoa</taxon>
        <taxon>Ecdysozoa</taxon>
        <taxon>Arthropoda</taxon>
        <taxon>Crustacea</taxon>
        <taxon>Multicrustacea</taxon>
        <taxon>Malacostraca</taxon>
        <taxon>Eumalacostraca</taxon>
        <taxon>Eucarida</taxon>
        <taxon>Decapoda</taxon>
        <taxon>Pleocyemata</taxon>
        <taxon>Brachyura</taxon>
        <taxon>Eubrachyura</taxon>
        <taxon>Portunoidea</taxon>
        <taxon>Portunidae</taxon>
        <taxon>Portuninae</taxon>
        <taxon>Portunus</taxon>
    </lineage>
</organism>
<protein>
    <submittedName>
        <fullName evidence="2">Uncharacterized protein</fullName>
    </submittedName>
</protein>
<accession>A0A5B7HMM2</accession>
<proteinExistence type="predicted"/>
<comment type="caution">
    <text evidence="2">The sequence shown here is derived from an EMBL/GenBank/DDBJ whole genome shotgun (WGS) entry which is preliminary data.</text>
</comment>
<feature type="region of interest" description="Disordered" evidence="1">
    <location>
        <begin position="1"/>
        <end position="42"/>
    </location>
</feature>